<dbReference type="PROSITE" id="PS50294">
    <property type="entry name" value="WD_REPEATS_REGION"/>
    <property type="match status" value="1"/>
</dbReference>
<feature type="region of interest" description="Disordered" evidence="2">
    <location>
        <begin position="945"/>
        <end position="978"/>
    </location>
</feature>
<dbReference type="GO" id="GO:0003677">
    <property type="term" value="F:DNA binding"/>
    <property type="evidence" value="ECO:0007669"/>
    <property type="project" value="UniProtKB-KW"/>
</dbReference>
<dbReference type="Gene3D" id="3.40.50.300">
    <property type="entry name" value="P-loop containing nucleotide triphosphate hydrolases"/>
    <property type="match status" value="1"/>
</dbReference>
<feature type="repeat" description="WD" evidence="1">
    <location>
        <begin position="1159"/>
        <end position="1192"/>
    </location>
</feature>
<dbReference type="Proteomes" id="UP000477722">
    <property type="component" value="Unassembled WGS sequence"/>
</dbReference>
<gene>
    <name evidence="5" type="ORF">G5C65_22140</name>
</gene>
<dbReference type="InterPro" id="IPR001680">
    <property type="entry name" value="WD40_rpt"/>
</dbReference>
<keyword evidence="6" id="KW-1185">Reference proteome</keyword>
<dbReference type="SMART" id="SM00320">
    <property type="entry name" value="WD40"/>
    <property type="match status" value="6"/>
</dbReference>
<proteinExistence type="predicted"/>
<dbReference type="Gene3D" id="2.130.10.10">
    <property type="entry name" value="YVTN repeat-like/Quinoprotein amine dehydrogenase"/>
    <property type="match status" value="3"/>
</dbReference>
<protein>
    <submittedName>
        <fullName evidence="5">DNA-binding protein</fullName>
    </submittedName>
</protein>
<dbReference type="PANTHER" id="PTHR19879">
    <property type="entry name" value="TRANSCRIPTION INITIATION FACTOR TFIID"/>
    <property type="match status" value="1"/>
</dbReference>
<dbReference type="InterPro" id="IPR011047">
    <property type="entry name" value="Quinoprotein_ADH-like_sf"/>
</dbReference>
<dbReference type="CDD" id="cd00093">
    <property type="entry name" value="HTH_XRE"/>
    <property type="match status" value="1"/>
</dbReference>
<keyword evidence="1" id="KW-0853">WD repeat</keyword>
<dbReference type="InterPro" id="IPR027417">
    <property type="entry name" value="P-loop_NTPase"/>
</dbReference>
<keyword evidence="3" id="KW-0472">Membrane</keyword>
<dbReference type="EMBL" id="JAAKZZ010000254">
    <property type="protein sequence ID" value="NGO71010.1"/>
    <property type="molecule type" value="Genomic_DNA"/>
</dbReference>
<dbReference type="InterPro" id="IPR001387">
    <property type="entry name" value="Cro/C1-type_HTH"/>
</dbReference>
<dbReference type="SUPFAM" id="SSF50998">
    <property type="entry name" value="Quinoprotein alcohol dehydrogenase-like"/>
    <property type="match status" value="1"/>
</dbReference>
<dbReference type="Pfam" id="PF00400">
    <property type="entry name" value="WD40"/>
    <property type="match status" value="4"/>
</dbReference>
<dbReference type="PROSITE" id="PS50082">
    <property type="entry name" value="WD_REPEATS_2"/>
    <property type="match status" value="2"/>
</dbReference>
<accession>A0A6G4X2A3</accession>
<dbReference type="Pfam" id="PF20703">
    <property type="entry name" value="nSTAND1"/>
    <property type="match status" value="1"/>
</dbReference>
<keyword evidence="3" id="KW-0812">Transmembrane</keyword>
<evidence type="ECO:0000256" key="1">
    <source>
        <dbReference type="PROSITE-ProRule" id="PRU00221"/>
    </source>
</evidence>
<dbReference type="InterPro" id="IPR015943">
    <property type="entry name" value="WD40/YVTN_repeat-like_dom_sf"/>
</dbReference>
<dbReference type="InterPro" id="IPR049052">
    <property type="entry name" value="nSTAND1"/>
</dbReference>
<dbReference type="SMART" id="SM00530">
    <property type="entry name" value="HTH_XRE"/>
    <property type="match status" value="1"/>
</dbReference>
<evidence type="ECO:0000313" key="6">
    <source>
        <dbReference type="Proteomes" id="UP000477722"/>
    </source>
</evidence>
<comment type="caution">
    <text evidence="5">The sequence shown here is derived from an EMBL/GenBank/DDBJ whole genome shotgun (WGS) entry which is preliminary data.</text>
</comment>
<name>A0A6G4X2A3_9ACTN</name>
<feature type="region of interest" description="Disordered" evidence="2">
    <location>
        <begin position="374"/>
        <end position="394"/>
    </location>
</feature>
<feature type="region of interest" description="Disordered" evidence="2">
    <location>
        <begin position="680"/>
        <end position="699"/>
    </location>
</feature>
<feature type="repeat" description="WD" evidence="1">
    <location>
        <begin position="1116"/>
        <end position="1141"/>
    </location>
</feature>
<evidence type="ECO:0000256" key="3">
    <source>
        <dbReference type="SAM" id="Phobius"/>
    </source>
</evidence>
<evidence type="ECO:0000313" key="5">
    <source>
        <dbReference type="EMBL" id="NGO71010.1"/>
    </source>
</evidence>
<sequence>MGRREKPVDPCAGPVQEFAYGLRELRSKAGNPTYRAMARRVEYSLTALSRAAAGQVLPTLPVALAYVRACGGDAEEWEERWHRAAEETTSQVRREDVANAPYRGLARFEPADEELFFGRDRLTDDLLRLVGAHRFVAVFGPSGSGKSSLLRAGLVPRLQQGEDPGGRPAAIRMLTPGSRPLDTHDRVFTPASADGETWLIVDQFEEVYTLCRCPDERAKFIESLLTALDRGSRLRVVLGVRADFYGRCAEHRGLTAAVQDASVLVGPMEPDELRDAVVKPAAAKGLTVERSLTARLIEETGNEPGGLPLFSHVLLETWQRRKGRMLTLDAYETVGGIQGAVADTAEDVYTRLSPDQAALARRILLRLVNPSEGARDTRRPVERAELDTDHPEDTEDTAHVLEHLARARLITLDGERVHLAHEALIWFWPRLRHWIEDDRQRLRLHRQLTDAARAWERLGRDSGSLYRGARLAAADVVFGTPRQQRDMTALERDFLAASRARRTRGRRRRSALTGAVAVLVVLTLVSALFAWQEKKNSNLQRDQATARRVAETSDGMRAALPQRAQLLSLAAYRVADLPQSRSSLIKASIQKEHDLLTDADREDGAQGFLTGNGRRMVRAGKEHVRVWDVPGHRRVSQGKGLGAAAGSAVDISPDGRRLALSSAGGLKLWDVAAGRPDGAPLTSADWGRGGAPRGEFGPSGRTLLTRSAARDGPASVQLWDLEHRRTLLERRLPDAEARDGAPVAAVSAGDRYLALCAPGAAPQVWDVSRKRELPLPRSLSAHRKGCKQLHFSPDGRQLALATDGDIRVWKVTGKKGDGERRIKVPGFREMEFSPDGDFLATFGAEQVQVWRTGNGDTPIYRYPILENQAAALRWSRDGRYLRYFDGPSRASVRSLTMEALVEPAWSPKPTRSAVFSPDARLLATVTEDAGDRHRLQLRDGRTGKLTATLGTVPEPAEADAGADAGDADASGADASDAMAFDPTGGTLAAAVGTGPPGSPPSEITLWDTGTHRKRGTLRLPDGERSGDDVSGIAFSPDGKRLLAVGQADGGSLTVWDLERRSVVKRISGRSAAGDDDARGFRIAVRPDGQLVATSRKQLVDLGSGRTTRRALVHGTIAALAFSPDGKRLAVADDGGQVTLWDGEGRQRLGELSGSFTSLDRSSPESVSSLAFSPDSKTLAVGGDEGTIHLWDVPSQQKRGGALLSPGDTIRSLMVSADGSTLHATARHVPLRRHPLTPEKVAERVCERVTTKLSRELWDSYLAEVDYRELCEEESGRSPWRP</sequence>
<keyword evidence="5" id="KW-0238">DNA-binding</keyword>
<dbReference type="RefSeq" id="WP_165300659.1">
    <property type="nucleotide sequence ID" value="NZ_JAAKZZ010000254.1"/>
</dbReference>
<keyword evidence="3" id="KW-1133">Transmembrane helix</keyword>
<feature type="domain" description="HTH cro/C1-type" evidence="4">
    <location>
        <begin position="21"/>
        <end position="77"/>
    </location>
</feature>
<dbReference type="PANTHER" id="PTHR19879:SF9">
    <property type="entry name" value="TRANSCRIPTION INITIATION FACTOR TFIID SUBUNIT 5"/>
    <property type="match status" value="1"/>
</dbReference>
<feature type="transmembrane region" description="Helical" evidence="3">
    <location>
        <begin position="511"/>
        <end position="531"/>
    </location>
</feature>
<evidence type="ECO:0000256" key="2">
    <source>
        <dbReference type="SAM" id="MobiDB-lite"/>
    </source>
</evidence>
<evidence type="ECO:0000259" key="4">
    <source>
        <dbReference type="SMART" id="SM00530"/>
    </source>
</evidence>
<reference evidence="5 6" key="1">
    <citation type="submission" date="2020-02" db="EMBL/GenBank/DDBJ databases">
        <title>Whole-genome analyses of novel actinobacteria.</title>
        <authorList>
            <person name="Sahin N."/>
            <person name="Tatar D."/>
        </authorList>
    </citation>
    <scope>NUCLEOTIDE SEQUENCE [LARGE SCALE GENOMIC DNA]</scope>
    <source>
        <strain evidence="5 6">SB3404</strain>
    </source>
</reference>
<feature type="compositionally biased region" description="Low complexity" evidence="2">
    <location>
        <begin position="958"/>
        <end position="978"/>
    </location>
</feature>
<dbReference type="SUPFAM" id="SSF52540">
    <property type="entry name" value="P-loop containing nucleoside triphosphate hydrolases"/>
    <property type="match status" value="1"/>
</dbReference>
<organism evidence="5 6">
    <name type="scientific">Streptomyces boncukensis</name>
    <dbReference type="NCBI Taxonomy" id="2711219"/>
    <lineage>
        <taxon>Bacteria</taxon>
        <taxon>Bacillati</taxon>
        <taxon>Actinomycetota</taxon>
        <taxon>Actinomycetes</taxon>
        <taxon>Kitasatosporales</taxon>
        <taxon>Streptomycetaceae</taxon>
        <taxon>Streptomyces</taxon>
    </lineage>
</organism>